<proteinExistence type="predicted"/>
<evidence type="ECO:0000313" key="1">
    <source>
        <dbReference type="EMBL" id="JAG99498.1"/>
    </source>
</evidence>
<dbReference type="EMBL" id="GBXM01109078">
    <property type="protein sequence ID" value="JAG99498.1"/>
    <property type="molecule type" value="Transcribed_RNA"/>
</dbReference>
<reference evidence="1" key="2">
    <citation type="journal article" date="2015" name="Fish Shellfish Immunol.">
        <title>Early steps in the European eel (Anguilla anguilla)-Vibrio vulnificus interaction in the gills: Role of the RtxA13 toxin.</title>
        <authorList>
            <person name="Callol A."/>
            <person name="Pajuelo D."/>
            <person name="Ebbesson L."/>
            <person name="Teles M."/>
            <person name="MacKenzie S."/>
            <person name="Amaro C."/>
        </authorList>
    </citation>
    <scope>NUCLEOTIDE SEQUENCE</scope>
</reference>
<sequence>MTISLHLIPQFQPNDVLECIEAKHVGEWCVVNYEDEGYPGIITEVQEKIVKVKCMHRNGINKFFWPSPREDITWYADRQIVCLIPEPQVL</sequence>
<organism evidence="1">
    <name type="scientific">Anguilla anguilla</name>
    <name type="common">European freshwater eel</name>
    <name type="synonym">Muraena anguilla</name>
    <dbReference type="NCBI Taxonomy" id="7936"/>
    <lineage>
        <taxon>Eukaryota</taxon>
        <taxon>Metazoa</taxon>
        <taxon>Chordata</taxon>
        <taxon>Craniata</taxon>
        <taxon>Vertebrata</taxon>
        <taxon>Euteleostomi</taxon>
        <taxon>Actinopterygii</taxon>
        <taxon>Neopterygii</taxon>
        <taxon>Teleostei</taxon>
        <taxon>Anguilliformes</taxon>
        <taxon>Anguillidae</taxon>
        <taxon>Anguilla</taxon>
    </lineage>
</organism>
<protein>
    <submittedName>
        <fullName evidence="1">Uncharacterized protein</fullName>
    </submittedName>
</protein>
<reference evidence="1" key="1">
    <citation type="submission" date="2014-11" db="EMBL/GenBank/DDBJ databases">
        <authorList>
            <person name="Amaro Gonzalez C."/>
        </authorList>
    </citation>
    <scope>NUCLEOTIDE SEQUENCE</scope>
</reference>
<accession>A0A0E9P581</accession>
<name>A0A0E9P581_ANGAN</name>
<dbReference type="AlphaFoldDB" id="A0A0E9P581"/>